<dbReference type="PROSITE" id="PS01156">
    <property type="entry name" value="TONB_DEPENDENT_REC_2"/>
    <property type="match status" value="1"/>
</dbReference>
<feature type="region of interest" description="Disordered" evidence="14">
    <location>
        <begin position="249"/>
        <end position="271"/>
    </location>
</feature>
<dbReference type="Pfam" id="PF00593">
    <property type="entry name" value="TonB_dep_Rec_b-barrel"/>
    <property type="match status" value="1"/>
</dbReference>
<feature type="domain" description="TonB-dependent receptor-like beta-barrel" evidence="16">
    <location>
        <begin position="243"/>
        <end position="612"/>
    </location>
</feature>
<evidence type="ECO:0000256" key="15">
    <source>
        <dbReference type="SAM" id="SignalP"/>
    </source>
</evidence>
<dbReference type="Proteomes" id="UP001596084">
    <property type="component" value="Unassembled WGS sequence"/>
</dbReference>
<dbReference type="InterPro" id="IPR012910">
    <property type="entry name" value="Plug_dom"/>
</dbReference>
<dbReference type="InterPro" id="IPR010917">
    <property type="entry name" value="TonB_rcpt_CS"/>
</dbReference>
<evidence type="ECO:0000256" key="7">
    <source>
        <dbReference type="ARBA" id="ARBA00023077"/>
    </source>
</evidence>
<dbReference type="Pfam" id="PF07715">
    <property type="entry name" value="Plug"/>
    <property type="match status" value="1"/>
</dbReference>
<sequence>MKISVSPVRLAVFVLSLPAASAVLAQTGPTPALNEVVVTGSRVAGPLESQPFGTSVITDVDIQRIGAVTVNDAIMRLLGVVGRQDFYGGGDYALDLRGFGSTASSNQVVIVDGVRITEADLSGTRLAGIPIESVSQIEVIRGSGAVLYGEGATGGVIIITTKAGAGAARKNAASLYAGVGSYGLREGRANATLASGGFSLDVNAMNRKADNHRDNFRSETDAVSAVTQWSNEWLRVGASRAQDSLDTGLPGGLTAAQYQNNPRQTTTPQDKASIDNVRNGLFAEASLGDWQLLANAGWRDKKLRSTSAFGAFDYDVKATDYGLRAVHGAKQPAFSNRLVLGTDYASWQRDVLGAFGSTATQASRAFYFRDELTVASMGTVLSVGARTERIKKDITGTSSGIADRQNAWELGLSQPLNKEVSVYGRVGRSFRLANADEFSFTSPGVTLLPQRSTDVELGSRYASGPVKMEARLYRSALTHEIGFDPNAADPFGGNLGANVNFDPTRRSGLEVDGSYAYAANLNLRVNAALRKSTFSSGPNAGKEVPLAPNRTFAVHADWTPLAGHLVSGGLNWVSSQHPDFANQCSIPAYTTADARYAYQWQNVEVSLGITNLFDRKFYTQAFRCAAGVTASIYPEAGRAVVAAVRLKF</sequence>
<organism evidence="18 19">
    <name type="scientific">Polaromonas jejuensis</name>
    <dbReference type="NCBI Taxonomy" id="457502"/>
    <lineage>
        <taxon>Bacteria</taxon>
        <taxon>Pseudomonadati</taxon>
        <taxon>Pseudomonadota</taxon>
        <taxon>Betaproteobacteria</taxon>
        <taxon>Burkholderiales</taxon>
        <taxon>Comamonadaceae</taxon>
        <taxon>Polaromonas</taxon>
    </lineage>
</organism>
<feature type="signal peptide" evidence="15">
    <location>
        <begin position="1"/>
        <end position="25"/>
    </location>
</feature>
<dbReference type="PANTHER" id="PTHR30069:SF27">
    <property type="entry name" value="BLL4766 PROTEIN"/>
    <property type="match status" value="1"/>
</dbReference>
<evidence type="ECO:0000256" key="4">
    <source>
        <dbReference type="ARBA" id="ARBA00022452"/>
    </source>
</evidence>
<keyword evidence="8 11" id="KW-0472">Membrane</keyword>
<evidence type="ECO:0000256" key="5">
    <source>
        <dbReference type="ARBA" id="ARBA00022692"/>
    </source>
</evidence>
<evidence type="ECO:0000256" key="14">
    <source>
        <dbReference type="SAM" id="MobiDB-lite"/>
    </source>
</evidence>
<gene>
    <name evidence="18" type="ORF">ACFPP7_22480</name>
</gene>
<dbReference type="InterPro" id="IPR039426">
    <property type="entry name" value="TonB-dep_rcpt-like"/>
</dbReference>
<dbReference type="Gene3D" id="2.40.170.20">
    <property type="entry name" value="TonB-dependent receptor, beta-barrel domain"/>
    <property type="match status" value="1"/>
</dbReference>
<keyword evidence="19" id="KW-1185">Reference proteome</keyword>
<evidence type="ECO:0000256" key="10">
    <source>
        <dbReference type="ARBA" id="ARBA00023237"/>
    </source>
</evidence>
<dbReference type="PROSITE" id="PS52016">
    <property type="entry name" value="TONB_DEPENDENT_REC_3"/>
    <property type="match status" value="1"/>
</dbReference>
<evidence type="ECO:0000313" key="18">
    <source>
        <dbReference type="EMBL" id="MFC5523662.1"/>
    </source>
</evidence>
<keyword evidence="10 11" id="KW-0998">Cell outer membrane</keyword>
<keyword evidence="6 15" id="KW-0732">Signal</keyword>
<proteinExistence type="inferred from homology"/>
<evidence type="ECO:0000313" key="19">
    <source>
        <dbReference type="Proteomes" id="UP001596084"/>
    </source>
</evidence>
<dbReference type="Gene3D" id="2.170.130.10">
    <property type="entry name" value="TonB-dependent receptor, plug domain"/>
    <property type="match status" value="1"/>
</dbReference>
<keyword evidence="9 18" id="KW-0675">Receptor</keyword>
<name>A0ABW0QJ66_9BURK</name>
<keyword evidence="4 11" id="KW-1134">Transmembrane beta strand</keyword>
<keyword evidence="3 11" id="KW-0813">Transport</keyword>
<comment type="subcellular location">
    <subcellularLocation>
        <location evidence="1 11">Cell outer membrane</location>
        <topology evidence="1 11">Multi-pass membrane protein</topology>
    </subcellularLocation>
</comment>
<accession>A0ABW0QJ66</accession>
<keyword evidence="7 13" id="KW-0798">TonB box</keyword>
<dbReference type="InterPro" id="IPR037066">
    <property type="entry name" value="Plug_dom_sf"/>
</dbReference>
<feature type="compositionally biased region" description="Polar residues" evidence="14">
    <location>
        <begin position="256"/>
        <end position="270"/>
    </location>
</feature>
<evidence type="ECO:0000256" key="11">
    <source>
        <dbReference type="PROSITE-ProRule" id="PRU01360"/>
    </source>
</evidence>
<evidence type="ECO:0000256" key="3">
    <source>
        <dbReference type="ARBA" id="ARBA00022448"/>
    </source>
</evidence>
<evidence type="ECO:0000259" key="17">
    <source>
        <dbReference type="Pfam" id="PF07715"/>
    </source>
</evidence>
<evidence type="ECO:0000256" key="2">
    <source>
        <dbReference type="ARBA" id="ARBA00009810"/>
    </source>
</evidence>
<evidence type="ECO:0000256" key="12">
    <source>
        <dbReference type="PROSITE-ProRule" id="PRU10144"/>
    </source>
</evidence>
<evidence type="ECO:0000259" key="16">
    <source>
        <dbReference type="Pfam" id="PF00593"/>
    </source>
</evidence>
<evidence type="ECO:0000256" key="9">
    <source>
        <dbReference type="ARBA" id="ARBA00023170"/>
    </source>
</evidence>
<dbReference type="EMBL" id="JBHSMX010000066">
    <property type="protein sequence ID" value="MFC5523662.1"/>
    <property type="molecule type" value="Genomic_DNA"/>
</dbReference>
<evidence type="ECO:0000256" key="13">
    <source>
        <dbReference type="RuleBase" id="RU003357"/>
    </source>
</evidence>
<dbReference type="InterPro" id="IPR036942">
    <property type="entry name" value="Beta-barrel_TonB_sf"/>
</dbReference>
<dbReference type="RefSeq" id="WP_068836006.1">
    <property type="nucleotide sequence ID" value="NZ_JBHSMX010000066.1"/>
</dbReference>
<feature type="short sequence motif" description="TonB C-terminal box" evidence="12">
    <location>
        <begin position="631"/>
        <end position="648"/>
    </location>
</feature>
<evidence type="ECO:0000256" key="1">
    <source>
        <dbReference type="ARBA" id="ARBA00004571"/>
    </source>
</evidence>
<keyword evidence="5 11" id="KW-0812">Transmembrane</keyword>
<evidence type="ECO:0000256" key="8">
    <source>
        <dbReference type="ARBA" id="ARBA00023136"/>
    </source>
</evidence>
<evidence type="ECO:0000256" key="6">
    <source>
        <dbReference type="ARBA" id="ARBA00022729"/>
    </source>
</evidence>
<comment type="similarity">
    <text evidence="2 11 13">Belongs to the TonB-dependent receptor family.</text>
</comment>
<dbReference type="SUPFAM" id="SSF56935">
    <property type="entry name" value="Porins"/>
    <property type="match status" value="1"/>
</dbReference>
<reference evidence="19" key="1">
    <citation type="journal article" date="2019" name="Int. J. Syst. Evol. Microbiol.">
        <title>The Global Catalogue of Microorganisms (GCM) 10K type strain sequencing project: providing services to taxonomists for standard genome sequencing and annotation.</title>
        <authorList>
            <consortium name="The Broad Institute Genomics Platform"/>
            <consortium name="The Broad Institute Genome Sequencing Center for Infectious Disease"/>
            <person name="Wu L."/>
            <person name="Ma J."/>
        </authorList>
    </citation>
    <scope>NUCLEOTIDE SEQUENCE [LARGE SCALE GENOMIC DNA]</scope>
    <source>
        <strain evidence="19">CGMCC 4.7277</strain>
    </source>
</reference>
<comment type="caution">
    <text evidence="18">The sequence shown here is derived from an EMBL/GenBank/DDBJ whole genome shotgun (WGS) entry which is preliminary data.</text>
</comment>
<protein>
    <submittedName>
        <fullName evidence="18">TonB-dependent receptor</fullName>
    </submittedName>
</protein>
<dbReference type="PANTHER" id="PTHR30069">
    <property type="entry name" value="TONB-DEPENDENT OUTER MEMBRANE RECEPTOR"/>
    <property type="match status" value="1"/>
</dbReference>
<feature type="domain" description="TonB-dependent receptor plug" evidence="17">
    <location>
        <begin position="47"/>
        <end position="156"/>
    </location>
</feature>
<feature type="chain" id="PRO_5047343204" evidence="15">
    <location>
        <begin position="26"/>
        <end position="648"/>
    </location>
</feature>
<dbReference type="InterPro" id="IPR000531">
    <property type="entry name" value="Beta-barrel_TonB"/>
</dbReference>
<dbReference type="CDD" id="cd01347">
    <property type="entry name" value="ligand_gated_channel"/>
    <property type="match status" value="1"/>
</dbReference>